<name>A0A127JR46_9BURK</name>
<evidence type="ECO:0000313" key="1">
    <source>
        <dbReference type="EMBL" id="AMO22375.1"/>
    </source>
</evidence>
<dbReference type="Proteomes" id="UP000070433">
    <property type="component" value="Chromosome"/>
</dbReference>
<keyword evidence="2" id="KW-1185">Reference proteome</keyword>
<gene>
    <name evidence="1" type="ORF">UC35_05010</name>
</gene>
<dbReference type="EMBL" id="CP010951">
    <property type="protein sequence ID" value="AMO22375.1"/>
    <property type="molecule type" value="Genomic_DNA"/>
</dbReference>
<organism evidence="1 2">
    <name type="scientific">Ramlibacter tataouinensis</name>
    <dbReference type="NCBI Taxonomy" id="94132"/>
    <lineage>
        <taxon>Bacteria</taxon>
        <taxon>Pseudomonadati</taxon>
        <taxon>Pseudomonadota</taxon>
        <taxon>Betaproteobacteria</taxon>
        <taxon>Burkholderiales</taxon>
        <taxon>Comamonadaceae</taxon>
        <taxon>Ramlibacter</taxon>
    </lineage>
</organism>
<protein>
    <submittedName>
        <fullName evidence="1">Uncharacterized protein</fullName>
    </submittedName>
</protein>
<dbReference type="AlphaFoldDB" id="A0A127JR46"/>
<reference evidence="1 2" key="1">
    <citation type="journal article" date="2014" name="Int. J. Syst. Evol. Microbiol.">
        <title>Ramlibacter solisilvae sp. nov., isolated from forest soil, and emended description of the genus Ramlibacter.</title>
        <authorList>
            <person name="Lee H.J."/>
            <person name="Lee S.H."/>
            <person name="Lee S.S."/>
            <person name="Lee J.S."/>
            <person name="Kim Y."/>
            <person name="Kim S.C."/>
            <person name="Jeon C.O."/>
        </authorList>
    </citation>
    <scope>NUCLEOTIDE SEQUENCE [LARGE SCALE GENOMIC DNA]</scope>
    <source>
        <strain evidence="1 2">5-10</strain>
    </source>
</reference>
<sequence>MQQGAPARACVTIRAEVPVDEIRIQPAGAGEVTVALSPPRVIDLLDPGTGVLEKLQLPPLTADAVDVRLRVAGDGAVRLEDGTMAPLRVPPALRLVGDFRLAAGMAADLVVQGFDRCGAIQASGAFFMLSVGDVPASVRAVQGGFSAR</sequence>
<proteinExistence type="predicted"/>
<evidence type="ECO:0000313" key="2">
    <source>
        <dbReference type="Proteomes" id="UP000070433"/>
    </source>
</evidence>
<accession>A0A127JR46</accession>